<dbReference type="AlphaFoldDB" id="A0A6I6L8M5"/>
<reference evidence="4" key="1">
    <citation type="submission" date="2019-01" db="EMBL/GenBank/DDBJ databases">
        <title>Sphingorhabdus lacus sp.nov., isolated from an oligotrophic freshwater lake.</title>
        <authorList>
            <person name="Park M."/>
        </authorList>
    </citation>
    <scope>NUCLEOTIDE SEQUENCE [LARGE SCALE GENOMIC DNA]</scope>
    <source>
        <strain evidence="4">IMCC1753</strain>
    </source>
</reference>
<proteinExistence type="predicted"/>
<protein>
    <submittedName>
        <fullName evidence="3">Transposase</fullName>
    </submittedName>
</protein>
<dbReference type="GO" id="GO:0015074">
    <property type="term" value="P:DNA integration"/>
    <property type="evidence" value="ECO:0007669"/>
    <property type="project" value="InterPro"/>
</dbReference>
<evidence type="ECO:0000313" key="3">
    <source>
        <dbReference type="EMBL" id="QGY80356.1"/>
    </source>
</evidence>
<evidence type="ECO:0000259" key="2">
    <source>
        <dbReference type="PROSITE" id="PS50994"/>
    </source>
</evidence>
<evidence type="ECO:0000313" key="4">
    <source>
        <dbReference type="Proteomes" id="UP000428803"/>
    </source>
</evidence>
<dbReference type="GO" id="GO:0003676">
    <property type="term" value="F:nucleic acid binding"/>
    <property type="evidence" value="ECO:0007669"/>
    <property type="project" value="InterPro"/>
</dbReference>
<dbReference type="RefSeq" id="WP_158899505.1">
    <property type="nucleotide sequence ID" value="NZ_CP035733.1"/>
</dbReference>
<dbReference type="InterPro" id="IPR001584">
    <property type="entry name" value="Integrase_cat-core"/>
</dbReference>
<dbReference type="InterPro" id="IPR012337">
    <property type="entry name" value="RNaseH-like_sf"/>
</dbReference>
<dbReference type="SUPFAM" id="SSF53098">
    <property type="entry name" value="Ribonuclease H-like"/>
    <property type="match status" value="1"/>
</dbReference>
<keyword evidence="4" id="KW-1185">Reference proteome</keyword>
<dbReference type="Gene3D" id="3.30.420.10">
    <property type="entry name" value="Ribonuclease H-like superfamily/Ribonuclease H"/>
    <property type="match status" value="1"/>
</dbReference>
<dbReference type="InterPro" id="IPR036397">
    <property type="entry name" value="RNaseH_sf"/>
</dbReference>
<dbReference type="OrthoDB" id="5287589at2"/>
<name>A0A6I6L8M5_9SPHN</name>
<feature type="compositionally biased region" description="Basic and acidic residues" evidence="1">
    <location>
        <begin position="692"/>
        <end position="707"/>
    </location>
</feature>
<dbReference type="KEGG" id="slaa:EUU25_06810"/>
<feature type="region of interest" description="Disordered" evidence="1">
    <location>
        <begin position="665"/>
        <end position="716"/>
    </location>
</feature>
<accession>A0A6I6L8M5</accession>
<sequence>MKIDITGGWRLIYNGVSFRFRERRNDHLDWVSDQTRDLLTFTDLELHEHTSNGTVILQEPGYSYDSQTHLEIVGDPDRKDGSHKGKSLKLRADTANGMTGKDRLAYVKAAVAQGLHISRSLDGLRQVAIEVANERGDKVVPAPKSVGNWMLKSGPSPNARRLSALHEQKGNRERRYGPEILEIIDNVIKEKFLVLEPIPKSGIRTFVLHEIRRRNASRTSDFLPEVGEKVIRNQLALLTKFEILAAQKGPTIAFSKEGHAVEMPEPTRPLERVEIDHTVFDIIVVDPVNYLPIGRPTLAMAIDRCTRMPFGIHLSFDPPSLQTVMECLKNGLLAKSYLEQKKADTENPWNIDNDWPVGGIPHSLVVDLARENVSTDLRDFAFRVGINEVHFMPGRSPWYKGAIERFIGTTNRQVAHTSPGTTFSNTLEKAEYNAVGRAVVTLDELYEALHKWLVDIYQYNPHRGIGRTPRALWNDLTQKHRIRIVTDRREIDSVIGRSERSSMRRTGIKLLHLTYQSAEYGNFRDSPECKKLRGSDGKVKFLYDPADLKEVRIVKKNGDILTVPISRKWEQYAKNVSIWQHKCIIKYLNAENRAALEAHDLIKAKVELYDIMRKFRPKSSKRRGQSNNAKSERFVGTGRRAYSGDFKDIHTNFTPSDPVFAVVEPDQCQPTPSRQTVKKKQAGRNIVVLPSKSKDLSPKSVSQERDPYATIGPKNG</sequence>
<evidence type="ECO:0000256" key="1">
    <source>
        <dbReference type="SAM" id="MobiDB-lite"/>
    </source>
</evidence>
<organism evidence="3 4">
    <name type="scientific">Sphingorhabdus lacus</name>
    <dbReference type="NCBI Taxonomy" id="392610"/>
    <lineage>
        <taxon>Bacteria</taxon>
        <taxon>Pseudomonadati</taxon>
        <taxon>Pseudomonadota</taxon>
        <taxon>Alphaproteobacteria</taxon>
        <taxon>Sphingomonadales</taxon>
        <taxon>Sphingomonadaceae</taxon>
        <taxon>Sphingorhabdus</taxon>
    </lineage>
</organism>
<dbReference type="EMBL" id="CP035733">
    <property type="protein sequence ID" value="QGY80356.1"/>
    <property type="molecule type" value="Genomic_DNA"/>
</dbReference>
<feature type="domain" description="Integrase catalytic" evidence="2">
    <location>
        <begin position="265"/>
        <end position="477"/>
    </location>
</feature>
<dbReference type="PROSITE" id="PS50994">
    <property type="entry name" value="INTEGRASE"/>
    <property type="match status" value="1"/>
</dbReference>
<gene>
    <name evidence="3" type="ORF">EUU25_06810</name>
</gene>
<dbReference type="Proteomes" id="UP000428803">
    <property type="component" value="Chromosome"/>
</dbReference>